<sequence>MLCLVAILGPGQQTDAAEPPLTEHDFFADMPVVLTATRLRQPVSEAPAAVTIIDREMIDASGARELVDILRLVPGMIVARHSNHEPVVTYGGLPERFARRMQVLVDGRSVYQPFSGGVLWPDLGLAIEDIARIEVIRGPNAAAYGPNSFQGIINIITRHPAEIPGRHVTTRVGNNGGRDLIGRQAGRQGDLDYRLTLSTQEDDGFPDGNDDKRAYFADLRLDYRLTHRHTFSTYAGAGQSRKGRGRPAEDLDPERHFTTDRAHVHLKLEQDAATDQSWTLEYAYQQYRTVDEFDVAFLGLRVPIDENVRTERHDLGLEHRRHVGAATRVVWGGGIRHDRVVSPTYFGEHSPVSDDLYRAFASFEHLLGDVTTLNLGAMYEHSRLFGDEISPRAALNVRAHPRHTLRFIAARATRTPVLTEELAYRVYDLTDHGVPPPNNIQVVLDAEGGLKPETMEYFELGHHQTFEGTRLTLDSKLFSTRIRGLIDASRASTSFADRGDVSYEGVEVQADYRPTLRTRLHGGFTHHFYRTDDRDGRYADAIPRNILTTAISSRVSDALTLSARYYWYSEVDWVDGAPMGTYDGFLDLSARWSLNRGAHLGITVQDILARGYDGRGPDNSEIYQVNRREPRSFATLSVDF</sequence>
<keyword evidence="9" id="KW-0675">Receptor</keyword>
<keyword evidence="2 7" id="KW-0813">Transport</keyword>
<accession>A0A1V3NR30</accession>
<dbReference type="STRING" id="108003.B1C78_04300"/>
<dbReference type="EMBL" id="MVBK01000021">
    <property type="protein sequence ID" value="OOG27206.1"/>
    <property type="molecule type" value="Genomic_DNA"/>
</dbReference>
<dbReference type="Gene3D" id="2.170.130.10">
    <property type="entry name" value="TonB-dependent receptor, plug domain"/>
    <property type="match status" value="1"/>
</dbReference>
<keyword evidence="6 7" id="KW-0998">Cell outer membrane</keyword>
<dbReference type="GO" id="GO:0044718">
    <property type="term" value="P:siderophore transmembrane transport"/>
    <property type="evidence" value="ECO:0007669"/>
    <property type="project" value="TreeGrafter"/>
</dbReference>
<dbReference type="SUPFAM" id="SSF56935">
    <property type="entry name" value="Porins"/>
    <property type="match status" value="1"/>
</dbReference>
<dbReference type="InterPro" id="IPR037066">
    <property type="entry name" value="Plug_dom_sf"/>
</dbReference>
<dbReference type="GO" id="GO:0009279">
    <property type="term" value="C:cell outer membrane"/>
    <property type="evidence" value="ECO:0007669"/>
    <property type="project" value="UniProtKB-SubCell"/>
</dbReference>
<dbReference type="InterPro" id="IPR036942">
    <property type="entry name" value="Beta-barrel_TonB_sf"/>
</dbReference>
<dbReference type="AlphaFoldDB" id="A0A1V3NR30"/>
<reference evidence="9 10" key="1">
    <citation type="submission" date="2017-02" db="EMBL/GenBank/DDBJ databases">
        <title>Genomic diversity within the haloalkaliphilic genus Thioalkalivibrio.</title>
        <authorList>
            <person name="Ahn A.-C."/>
            <person name="Meier-Kolthoff J."/>
            <person name="Overmars L."/>
            <person name="Richter M."/>
            <person name="Woyke T."/>
            <person name="Sorokin D.Y."/>
            <person name="Muyzer G."/>
        </authorList>
    </citation>
    <scope>NUCLEOTIDE SEQUENCE [LARGE SCALE GENOMIC DNA]</scope>
    <source>
        <strain evidence="9 10">ALJD</strain>
    </source>
</reference>
<evidence type="ECO:0000256" key="5">
    <source>
        <dbReference type="ARBA" id="ARBA00023136"/>
    </source>
</evidence>
<keyword evidence="10" id="KW-1185">Reference proteome</keyword>
<dbReference type="Pfam" id="PF07715">
    <property type="entry name" value="Plug"/>
    <property type="match status" value="1"/>
</dbReference>
<evidence type="ECO:0000313" key="9">
    <source>
        <dbReference type="EMBL" id="OOG27206.1"/>
    </source>
</evidence>
<evidence type="ECO:0000256" key="3">
    <source>
        <dbReference type="ARBA" id="ARBA00022452"/>
    </source>
</evidence>
<organism evidence="9 10">
    <name type="scientific">Thioalkalivibrio denitrificans</name>
    <dbReference type="NCBI Taxonomy" id="108003"/>
    <lineage>
        <taxon>Bacteria</taxon>
        <taxon>Pseudomonadati</taxon>
        <taxon>Pseudomonadota</taxon>
        <taxon>Gammaproteobacteria</taxon>
        <taxon>Chromatiales</taxon>
        <taxon>Ectothiorhodospiraceae</taxon>
        <taxon>Thioalkalivibrio</taxon>
    </lineage>
</organism>
<evidence type="ECO:0000256" key="4">
    <source>
        <dbReference type="ARBA" id="ARBA00022692"/>
    </source>
</evidence>
<evidence type="ECO:0000256" key="2">
    <source>
        <dbReference type="ARBA" id="ARBA00022448"/>
    </source>
</evidence>
<keyword evidence="3 7" id="KW-1134">Transmembrane beta strand</keyword>
<name>A0A1V3NR30_9GAMM</name>
<dbReference type="PANTHER" id="PTHR30069">
    <property type="entry name" value="TONB-DEPENDENT OUTER MEMBRANE RECEPTOR"/>
    <property type="match status" value="1"/>
</dbReference>
<comment type="subcellular location">
    <subcellularLocation>
        <location evidence="1 7">Cell outer membrane</location>
        <topology evidence="1 7">Multi-pass membrane protein</topology>
    </subcellularLocation>
</comment>
<evidence type="ECO:0000256" key="1">
    <source>
        <dbReference type="ARBA" id="ARBA00004571"/>
    </source>
</evidence>
<keyword evidence="5 7" id="KW-0472">Membrane</keyword>
<dbReference type="GO" id="GO:0015344">
    <property type="term" value="F:siderophore uptake transmembrane transporter activity"/>
    <property type="evidence" value="ECO:0007669"/>
    <property type="project" value="TreeGrafter"/>
</dbReference>
<feature type="domain" description="TonB-dependent receptor plug" evidence="8">
    <location>
        <begin position="43"/>
        <end position="152"/>
    </location>
</feature>
<comment type="similarity">
    <text evidence="7">Belongs to the TonB-dependent receptor family.</text>
</comment>
<dbReference type="Gene3D" id="2.40.170.20">
    <property type="entry name" value="TonB-dependent receptor, beta-barrel domain"/>
    <property type="match status" value="1"/>
</dbReference>
<evidence type="ECO:0000256" key="7">
    <source>
        <dbReference type="PROSITE-ProRule" id="PRU01360"/>
    </source>
</evidence>
<dbReference type="Proteomes" id="UP000189462">
    <property type="component" value="Unassembled WGS sequence"/>
</dbReference>
<comment type="caution">
    <text evidence="9">The sequence shown here is derived from an EMBL/GenBank/DDBJ whole genome shotgun (WGS) entry which is preliminary data.</text>
</comment>
<protein>
    <submittedName>
        <fullName evidence="9">TonB-dependent receptor</fullName>
    </submittedName>
</protein>
<evidence type="ECO:0000256" key="6">
    <source>
        <dbReference type="ARBA" id="ARBA00023237"/>
    </source>
</evidence>
<proteinExistence type="inferred from homology"/>
<evidence type="ECO:0000313" key="10">
    <source>
        <dbReference type="Proteomes" id="UP000189462"/>
    </source>
</evidence>
<evidence type="ECO:0000259" key="8">
    <source>
        <dbReference type="Pfam" id="PF07715"/>
    </source>
</evidence>
<dbReference type="PROSITE" id="PS52016">
    <property type="entry name" value="TONB_DEPENDENT_REC_3"/>
    <property type="match status" value="1"/>
</dbReference>
<gene>
    <name evidence="9" type="ORF">B1C78_04300</name>
</gene>
<dbReference type="PANTHER" id="PTHR30069:SF27">
    <property type="entry name" value="BLL4766 PROTEIN"/>
    <property type="match status" value="1"/>
</dbReference>
<dbReference type="InterPro" id="IPR012910">
    <property type="entry name" value="Plug_dom"/>
</dbReference>
<keyword evidence="4 7" id="KW-0812">Transmembrane</keyword>
<dbReference type="InterPro" id="IPR039426">
    <property type="entry name" value="TonB-dep_rcpt-like"/>
</dbReference>